<feature type="transmembrane region" description="Helical" evidence="1">
    <location>
        <begin position="312"/>
        <end position="337"/>
    </location>
</feature>
<name>A0AAN8JIH2_PATCE</name>
<protein>
    <submittedName>
        <fullName evidence="3">Uncharacterized protein</fullName>
    </submittedName>
</protein>
<reference evidence="3 4" key="1">
    <citation type="submission" date="2024-01" db="EMBL/GenBank/DDBJ databases">
        <title>The genome of the rayed Mediterranean limpet Patella caerulea (Linnaeus, 1758).</title>
        <authorList>
            <person name="Anh-Thu Weber A."/>
            <person name="Halstead-Nussloch G."/>
        </authorList>
    </citation>
    <scope>NUCLEOTIDE SEQUENCE [LARGE SCALE GENOMIC DNA]</scope>
    <source>
        <strain evidence="3">AATW-2023a</strain>
        <tissue evidence="3">Whole specimen</tissue>
    </source>
</reference>
<organism evidence="3 4">
    <name type="scientific">Patella caerulea</name>
    <name type="common">Rayed Mediterranean limpet</name>
    <dbReference type="NCBI Taxonomy" id="87958"/>
    <lineage>
        <taxon>Eukaryota</taxon>
        <taxon>Metazoa</taxon>
        <taxon>Spiralia</taxon>
        <taxon>Lophotrochozoa</taxon>
        <taxon>Mollusca</taxon>
        <taxon>Gastropoda</taxon>
        <taxon>Patellogastropoda</taxon>
        <taxon>Patelloidea</taxon>
        <taxon>Patellidae</taxon>
        <taxon>Patella</taxon>
    </lineage>
</organism>
<evidence type="ECO:0000313" key="3">
    <source>
        <dbReference type="EMBL" id="KAK6176256.1"/>
    </source>
</evidence>
<accession>A0AAN8JIH2</accession>
<comment type="caution">
    <text evidence="3">The sequence shown here is derived from an EMBL/GenBank/DDBJ whole genome shotgun (WGS) entry which is preliminary data.</text>
</comment>
<dbReference type="Proteomes" id="UP001347796">
    <property type="component" value="Unassembled WGS sequence"/>
</dbReference>
<evidence type="ECO:0000313" key="4">
    <source>
        <dbReference type="Proteomes" id="UP001347796"/>
    </source>
</evidence>
<proteinExistence type="predicted"/>
<keyword evidence="1" id="KW-0472">Membrane</keyword>
<feature type="chain" id="PRO_5042990420" evidence="2">
    <location>
        <begin position="21"/>
        <end position="385"/>
    </location>
</feature>
<gene>
    <name evidence="3" type="ORF">SNE40_014570</name>
</gene>
<dbReference type="AlphaFoldDB" id="A0AAN8JIH2"/>
<keyword evidence="4" id="KW-1185">Reference proteome</keyword>
<keyword evidence="1" id="KW-1133">Transmembrane helix</keyword>
<keyword evidence="1" id="KW-0812">Transmembrane</keyword>
<keyword evidence="2" id="KW-0732">Signal</keyword>
<evidence type="ECO:0000256" key="1">
    <source>
        <dbReference type="SAM" id="Phobius"/>
    </source>
</evidence>
<feature type="signal peptide" evidence="2">
    <location>
        <begin position="1"/>
        <end position="20"/>
    </location>
</feature>
<sequence>MDELLLNLVISLCLISSISAVNKTLSVGIAKRCPAAFLNVDHYENLYLDSLPVDYANFRMNGRHEECRVSIMTGLLEHGICLSVLHMNISCDVEILFSTNQYEPDKKFRCGRDITSEWCTEERVMTITVKARHPQRNALPSTGPKFNFLIKAESVPLHHIRKVSYLYMDSELSCGVQHSLDRGERIRLLSHRRPHVNKEMPEMCDITVITTDVGEYEQVCFKFDKFISEDDCDTEITASDLMMPYWNHNETFNCMTQIDEKMEFCSFDKQLTIQLNRKSATNADFAITVQSKRQPYWEREEQVKSELVGLSIVRGLIVIVSVVNTVVALSVALISFLHRNPIRSIRQWDIHSILYIPNRSAVLTIPNTYEGATPPEKLDTEQNVI</sequence>
<dbReference type="EMBL" id="JAZGQO010000010">
    <property type="protein sequence ID" value="KAK6176256.1"/>
    <property type="molecule type" value="Genomic_DNA"/>
</dbReference>
<evidence type="ECO:0000256" key="2">
    <source>
        <dbReference type="SAM" id="SignalP"/>
    </source>
</evidence>